<comment type="subcellular location">
    <subcellularLocation>
        <location evidence="6">Cell membrane</location>
        <topology evidence="6">Multi-pass membrane protein</topology>
    </subcellularLocation>
    <subcellularLocation>
        <location evidence="5">Cytoplasm</location>
        <location evidence="5">Perinuclear region</location>
    </subcellularLocation>
    <subcellularLocation>
        <location evidence="4">Cytoplasmic vesicle</location>
        <location evidence="4">Autophagosome membrane</location>
        <topology evidence="4">Multi-pass membrane protein</topology>
    </subcellularLocation>
    <subcellularLocation>
        <location evidence="3">Endoplasmic reticulum membrane</location>
        <topology evidence="3">Multi-pass membrane protein</topology>
    </subcellularLocation>
    <subcellularLocation>
        <location evidence="2">Endoplasmic reticulum-Golgi intermediate compartment membrane</location>
        <topology evidence="2">Multi-pass membrane protein</topology>
    </subcellularLocation>
    <subcellularLocation>
        <location evidence="7">Golgi apparatus membrane</location>
        <topology evidence="7">Multi-pass membrane protein</topology>
    </subcellularLocation>
    <subcellularLocation>
        <location evidence="1">Mitochondrion outer membrane</location>
        <topology evidence="1">Multi-pass membrane protein</topology>
    </subcellularLocation>
</comment>
<dbReference type="GO" id="GO:0034220">
    <property type="term" value="P:monoatomic ion transmembrane transport"/>
    <property type="evidence" value="ECO:0007669"/>
    <property type="project" value="UniProtKB-KW"/>
</dbReference>
<dbReference type="InterPro" id="IPR047191">
    <property type="entry name" value="STING_C_chordates"/>
</dbReference>
<dbReference type="CDD" id="cd22658">
    <property type="entry name" value="STING_C_metazoan-like"/>
    <property type="match status" value="1"/>
</dbReference>
<organism evidence="32 33">
    <name type="scientific">Phyllostomus discolor</name>
    <name type="common">pale spear-nosed bat</name>
    <dbReference type="NCBI Taxonomy" id="89673"/>
    <lineage>
        <taxon>Eukaryota</taxon>
        <taxon>Metazoa</taxon>
        <taxon>Chordata</taxon>
        <taxon>Craniata</taxon>
        <taxon>Vertebrata</taxon>
        <taxon>Euteleostomi</taxon>
        <taxon>Mammalia</taxon>
        <taxon>Eutheria</taxon>
        <taxon>Laurasiatheria</taxon>
        <taxon>Chiroptera</taxon>
        <taxon>Yangochiroptera</taxon>
        <taxon>Phyllostomidae</taxon>
        <taxon>Phyllostominae</taxon>
        <taxon>Phyllostomus</taxon>
    </lineage>
</organism>
<keyword evidence="13" id="KW-0597">Phosphoprotein</keyword>
<dbReference type="GO" id="GO:0005789">
    <property type="term" value="C:endoplasmic reticulum membrane"/>
    <property type="evidence" value="ECO:0007669"/>
    <property type="project" value="UniProtKB-SubCell"/>
</dbReference>
<keyword evidence="17" id="KW-1000">Mitochondrion outer membrane</keyword>
<evidence type="ECO:0000256" key="23">
    <source>
        <dbReference type="ARBA" id="ARBA00023128"/>
    </source>
</evidence>
<evidence type="ECO:0000313" key="32">
    <source>
        <dbReference type="EMBL" id="KAF6083333.1"/>
    </source>
</evidence>
<accession>A0A833YZJ4</accession>
<keyword evidence="25" id="KW-0564">Palmitate</keyword>
<evidence type="ECO:0000256" key="21">
    <source>
        <dbReference type="ARBA" id="ARBA00023034"/>
    </source>
</evidence>
<evidence type="ECO:0000256" key="13">
    <source>
        <dbReference type="ARBA" id="ARBA00022553"/>
    </source>
</evidence>
<evidence type="ECO:0000256" key="11">
    <source>
        <dbReference type="ARBA" id="ARBA00022475"/>
    </source>
</evidence>
<dbReference type="GO" id="GO:0005886">
    <property type="term" value="C:plasma membrane"/>
    <property type="evidence" value="ECO:0007669"/>
    <property type="project" value="UniProtKB-SubCell"/>
</dbReference>
<evidence type="ECO:0000256" key="22">
    <source>
        <dbReference type="ARBA" id="ARBA00023065"/>
    </source>
</evidence>
<dbReference type="GO" id="GO:0002218">
    <property type="term" value="P:activation of innate immune response"/>
    <property type="evidence" value="ECO:0007669"/>
    <property type="project" value="InterPro"/>
</dbReference>
<comment type="catalytic activity">
    <reaction evidence="29">
        <text>H(+)(in) = H(+)(out)</text>
        <dbReference type="Rhea" id="RHEA:34979"/>
        <dbReference type="ChEBI" id="CHEBI:15378"/>
    </reaction>
</comment>
<evidence type="ECO:0000256" key="20">
    <source>
        <dbReference type="ARBA" id="ARBA00022989"/>
    </source>
</evidence>
<dbReference type="GO" id="GO:0061709">
    <property type="term" value="P:reticulophagy"/>
    <property type="evidence" value="ECO:0007669"/>
    <property type="project" value="TreeGrafter"/>
</dbReference>
<keyword evidence="23" id="KW-0496">Mitochondrion</keyword>
<dbReference type="GO" id="GO:0051607">
    <property type="term" value="P:defense response to virus"/>
    <property type="evidence" value="ECO:0007669"/>
    <property type="project" value="TreeGrafter"/>
</dbReference>
<dbReference type="InterPro" id="IPR055432">
    <property type="entry name" value="STING_LBD"/>
</dbReference>
<evidence type="ECO:0000256" key="17">
    <source>
        <dbReference type="ARBA" id="ARBA00022787"/>
    </source>
</evidence>
<keyword evidence="28" id="KW-0968">Cytoplasmic vesicle</keyword>
<feature type="domain" description="STING transmembrane" evidence="31">
    <location>
        <begin position="76"/>
        <end position="117"/>
    </location>
</feature>
<evidence type="ECO:0000256" key="8">
    <source>
        <dbReference type="ARBA" id="ARBA00009027"/>
    </source>
</evidence>
<evidence type="ECO:0000259" key="30">
    <source>
        <dbReference type="Pfam" id="PF15009"/>
    </source>
</evidence>
<dbReference type="InterPro" id="IPR038623">
    <property type="entry name" value="STING_C_sf"/>
</dbReference>
<dbReference type="GO" id="GO:0000139">
    <property type="term" value="C:Golgi membrane"/>
    <property type="evidence" value="ECO:0007669"/>
    <property type="project" value="UniProtKB-SubCell"/>
</dbReference>
<evidence type="ECO:0000256" key="10">
    <source>
        <dbReference type="ARBA" id="ARBA00022448"/>
    </source>
</evidence>
<dbReference type="InterPro" id="IPR055434">
    <property type="entry name" value="STING_TM"/>
</dbReference>
<evidence type="ECO:0000256" key="1">
    <source>
        <dbReference type="ARBA" id="ARBA00004374"/>
    </source>
</evidence>
<dbReference type="GO" id="GO:0035438">
    <property type="term" value="F:cyclic-di-GMP binding"/>
    <property type="evidence" value="ECO:0007669"/>
    <property type="project" value="TreeGrafter"/>
</dbReference>
<keyword evidence="10" id="KW-0813">Transport</keyword>
<keyword evidence="19" id="KW-0391">Immunity</keyword>
<keyword evidence="24" id="KW-0472">Membrane</keyword>
<evidence type="ECO:0000256" key="29">
    <source>
        <dbReference type="ARBA" id="ARBA00024169"/>
    </source>
</evidence>
<evidence type="ECO:0000256" key="14">
    <source>
        <dbReference type="ARBA" id="ARBA00022588"/>
    </source>
</evidence>
<evidence type="ECO:0000256" key="27">
    <source>
        <dbReference type="ARBA" id="ARBA00023303"/>
    </source>
</evidence>
<comment type="caution">
    <text evidence="32">The sequence shown here is derived from an EMBL/GenBank/DDBJ whole genome shotgun (WGS) entry which is preliminary data.</text>
</comment>
<dbReference type="EMBL" id="JABVXQ010000013">
    <property type="protein sequence ID" value="KAF6083333.1"/>
    <property type="molecule type" value="Genomic_DNA"/>
</dbReference>
<evidence type="ECO:0000256" key="16">
    <source>
        <dbReference type="ARBA" id="ARBA00022741"/>
    </source>
</evidence>
<keyword evidence="26" id="KW-0449">Lipoprotein</keyword>
<dbReference type="GO" id="GO:0061507">
    <property type="term" value="F:2',3'-cyclic GMP-AMP binding"/>
    <property type="evidence" value="ECO:0007669"/>
    <property type="project" value="TreeGrafter"/>
</dbReference>
<evidence type="ECO:0000256" key="12">
    <source>
        <dbReference type="ARBA" id="ARBA00022490"/>
    </source>
</evidence>
<keyword evidence="18" id="KW-0256">Endoplasmic reticulum</keyword>
<keyword evidence="11" id="KW-1003">Cell membrane</keyword>
<keyword evidence="14" id="KW-0399">Innate immunity</keyword>
<evidence type="ECO:0000256" key="2">
    <source>
        <dbReference type="ARBA" id="ARBA00004457"/>
    </source>
</evidence>
<evidence type="ECO:0000256" key="19">
    <source>
        <dbReference type="ARBA" id="ARBA00022859"/>
    </source>
</evidence>
<feature type="domain" description="STING transmembrane" evidence="31">
    <location>
        <begin position="44"/>
        <end position="75"/>
    </location>
</feature>
<evidence type="ECO:0000256" key="26">
    <source>
        <dbReference type="ARBA" id="ARBA00023288"/>
    </source>
</evidence>
<protein>
    <recommendedName>
        <fullName evidence="9">Stimulator of interferon genes protein</fullName>
    </recommendedName>
</protein>
<keyword evidence="16" id="KW-0547">Nucleotide-binding</keyword>
<dbReference type="InterPro" id="IPR029158">
    <property type="entry name" value="STING"/>
</dbReference>
<dbReference type="GO" id="GO:0048471">
    <property type="term" value="C:perinuclear region of cytoplasm"/>
    <property type="evidence" value="ECO:0007669"/>
    <property type="project" value="UniProtKB-SubCell"/>
</dbReference>
<evidence type="ECO:0000313" key="33">
    <source>
        <dbReference type="Proteomes" id="UP000664940"/>
    </source>
</evidence>
<dbReference type="PANTHER" id="PTHR34339">
    <property type="entry name" value="STIMULATOR OF INTERFERON GENES PROTEIN"/>
    <property type="match status" value="1"/>
</dbReference>
<keyword evidence="21" id="KW-0333">Golgi apparatus</keyword>
<proteinExistence type="inferred from homology"/>
<evidence type="ECO:0000256" key="3">
    <source>
        <dbReference type="ARBA" id="ARBA00004477"/>
    </source>
</evidence>
<evidence type="ECO:0000256" key="25">
    <source>
        <dbReference type="ARBA" id="ARBA00023139"/>
    </source>
</evidence>
<dbReference type="Proteomes" id="UP000664940">
    <property type="component" value="Unassembled WGS sequence"/>
</dbReference>
<evidence type="ECO:0000256" key="15">
    <source>
        <dbReference type="ARBA" id="ARBA00022692"/>
    </source>
</evidence>
<comment type="similarity">
    <text evidence="8">Belongs to the STING family.</text>
</comment>
<dbReference type="GO" id="GO:0033116">
    <property type="term" value="C:endoplasmic reticulum-Golgi intermediate compartment membrane"/>
    <property type="evidence" value="ECO:0007669"/>
    <property type="project" value="UniProtKB-SubCell"/>
</dbReference>
<evidence type="ECO:0000256" key="6">
    <source>
        <dbReference type="ARBA" id="ARBA00004651"/>
    </source>
</evidence>
<evidence type="ECO:0000256" key="28">
    <source>
        <dbReference type="ARBA" id="ARBA00023329"/>
    </source>
</evidence>
<sequence length="344" mass="38794">MAYSSLHPSIPQPRGPRAKKAALVLLSVCLVALWHLGEQPKHILQWLTLHLASVQLGLLLKRVCHLAEELRHIHSSPADPPFTWMLVLLSLSEAVNILLDLQCLAPAEVSAVCEQRKLNVAHGLAWSFYIGYLKLILPELPARIRSYNQHHNNTLQGTASHRLYILIPLDCGVPDSLSVVDSNIRFLHELPPQKADRAGIKSRVYTNSIYELLENGRPVGTCVLEYATPLQTLFAMSQDSRAAFSREDRLEQAKLFCQTLEDILEDAPEYRKNCRFIIYQESAEGSSFSLSQEILRHLKQEEKEEVIVDSARTSAMPDSSTLYQEPELLISSTDQPLPLRTDVY</sequence>
<reference evidence="32 33" key="1">
    <citation type="journal article" date="2020" name="Nature">
        <title>Six reference-quality genomes reveal evolution of bat adaptations.</title>
        <authorList>
            <person name="Jebb D."/>
            <person name="Huang Z."/>
            <person name="Pippel M."/>
            <person name="Hughes G.M."/>
            <person name="Lavrichenko K."/>
            <person name="Devanna P."/>
            <person name="Winkler S."/>
            <person name="Jermiin L.S."/>
            <person name="Skirmuntt E.C."/>
            <person name="Katzourakis A."/>
            <person name="Burkitt-Gray L."/>
            <person name="Ray D.A."/>
            <person name="Sullivan K.A.M."/>
            <person name="Roscito J.G."/>
            <person name="Kirilenko B.M."/>
            <person name="Davalos L.M."/>
            <person name="Corthals A.P."/>
            <person name="Power M.L."/>
            <person name="Jones G."/>
            <person name="Ransome R.D."/>
            <person name="Dechmann D.K.N."/>
            <person name="Locatelli A.G."/>
            <person name="Puechmaille S.J."/>
            <person name="Fedrigo O."/>
            <person name="Jarvis E.D."/>
            <person name="Hiller M."/>
            <person name="Vernes S.C."/>
            <person name="Myers E.W."/>
            <person name="Teeling E.C."/>
        </authorList>
    </citation>
    <scope>NUCLEOTIDE SEQUENCE [LARGE SCALE GENOMIC DNA]</scope>
    <source>
        <strain evidence="32">Bat1K_MPI-CBG_1</strain>
    </source>
</reference>
<dbReference type="FunFam" id="1.20.5.5200:FF:000001">
    <property type="entry name" value="Stimulator of interferon genes protein"/>
    <property type="match status" value="1"/>
</dbReference>
<dbReference type="PANTHER" id="PTHR34339:SF1">
    <property type="entry name" value="STIMULATOR OF INTERFERON GENES PROTEIN"/>
    <property type="match status" value="1"/>
</dbReference>
<dbReference type="AlphaFoldDB" id="A0A833YZJ4"/>
<keyword evidence="15" id="KW-0812">Transmembrane</keyword>
<evidence type="ECO:0000256" key="4">
    <source>
        <dbReference type="ARBA" id="ARBA00004542"/>
    </source>
</evidence>
<dbReference type="GO" id="GO:0031410">
    <property type="term" value="C:cytoplasmic vesicle"/>
    <property type="evidence" value="ECO:0007669"/>
    <property type="project" value="UniProtKB-KW"/>
</dbReference>
<dbReference type="GO" id="GO:0000421">
    <property type="term" value="C:autophagosome membrane"/>
    <property type="evidence" value="ECO:0007669"/>
    <property type="project" value="UniProtKB-SubCell"/>
</dbReference>
<name>A0A833YZJ4_9CHIR</name>
<evidence type="ECO:0000256" key="18">
    <source>
        <dbReference type="ARBA" id="ARBA00022824"/>
    </source>
</evidence>
<evidence type="ECO:0000259" key="31">
    <source>
        <dbReference type="Pfam" id="PF23417"/>
    </source>
</evidence>
<dbReference type="GO" id="GO:0032481">
    <property type="term" value="P:positive regulation of type I interferon production"/>
    <property type="evidence" value="ECO:0007669"/>
    <property type="project" value="InterPro"/>
</dbReference>
<keyword evidence="27" id="KW-0407">Ion channel</keyword>
<feature type="domain" description="STING ligand-binding" evidence="30">
    <location>
        <begin position="119"/>
        <end position="302"/>
    </location>
</feature>
<keyword evidence="20" id="KW-1133">Transmembrane helix</keyword>
<dbReference type="FunFam" id="3.40.50.12100:FF:000001">
    <property type="entry name" value="Stimulator of interferon genes protein"/>
    <property type="match status" value="1"/>
</dbReference>
<keyword evidence="22" id="KW-0406">Ion transport</keyword>
<dbReference type="GO" id="GO:0045087">
    <property type="term" value="P:innate immune response"/>
    <property type="evidence" value="ECO:0007669"/>
    <property type="project" value="UniProtKB-KW"/>
</dbReference>
<dbReference type="GO" id="GO:0016239">
    <property type="term" value="P:positive regulation of macroautophagy"/>
    <property type="evidence" value="ECO:0007669"/>
    <property type="project" value="TreeGrafter"/>
</dbReference>
<evidence type="ECO:0000256" key="5">
    <source>
        <dbReference type="ARBA" id="ARBA00004556"/>
    </source>
</evidence>
<dbReference type="Gene3D" id="3.40.50.12100">
    <property type="entry name" value="Stimulator of interferon genes protein"/>
    <property type="match status" value="1"/>
</dbReference>
<evidence type="ECO:0000256" key="7">
    <source>
        <dbReference type="ARBA" id="ARBA00004653"/>
    </source>
</evidence>
<keyword evidence="12" id="KW-0963">Cytoplasm</keyword>
<evidence type="ECO:0000256" key="24">
    <source>
        <dbReference type="ARBA" id="ARBA00023136"/>
    </source>
</evidence>
<dbReference type="GO" id="GO:0000045">
    <property type="term" value="P:autophagosome assembly"/>
    <property type="evidence" value="ECO:0007669"/>
    <property type="project" value="TreeGrafter"/>
</dbReference>
<dbReference type="Pfam" id="PF23417">
    <property type="entry name" value="STING_TM"/>
    <property type="match status" value="2"/>
</dbReference>
<evidence type="ECO:0000256" key="9">
    <source>
        <dbReference type="ARBA" id="ARBA00018708"/>
    </source>
</evidence>
<gene>
    <name evidence="32" type="ORF">HJG60_019081</name>
</gene>
<dbReference type="Gene3D" id="1.20.5.5200">
    <property type="match status" value="1"/>
</dbReference>
<dbReference type="GO" id="GO:0005741">
    <property type="term" value="C:mitochondrial outer membrane"/>
    <property type="evidence" value="ECO:0007669"/>
    <property type="project" value="UniProtKB-SubCell"/>
</dbReference>
<dbReference type="Pfam" id="PF15009">
    <property type="entry name" value="STING_LBD"/>
    <property type="match status" value="1"/>
</dbReference>